<dbReference type="EMBL" id="LAXJ01000020">
    <property type="protein sequence ID" value="KRS11327.1"/>
    <property type="molecule type" value="Genomic_DNA"/>
</dbReference>
<evidence type="ECO:0000313" key="2">
    <source>
        <dbReference type="Proteomes" id="UP000051295"/>
    </source>
</evidence>
<evidence type="ECO:0000313" key="1">
    <source>
        <dbReference type="EMBL" id="KRS11327.1"/>
    </source>
</evidence>
<comment type="caution">
    <text evidence="1">The sequence shown here is derived from an EMBL/GenBank/DDBJ whole genome shotgun (WGS) entry which is preliminary data.</text>
</comment>
<dbReference type="Pfam" id="PF06082">
    <property type="entry name" value="YjbH"/>
    <property type="match status" value="1"/>
</dbReference>
<dbReference type="STRING" id="1641875.XM53_17285"/>
<accession>A0A0T5NRR7</accession>
<dbReference type="Proteomes" id="UP000051295">
    <property type="component" value="Unassembled WGS sequence"/>
</dbReference>
<dbReference type="AlphaFoldDB" id="A0A0T5NRR7"/>
<dbReference type="InterPro" id="IPR010344">
    <property type="entry name" value="YbjH"/>
</dbReference>
<keyword evidence="2" id="KW-1185">Reference proteome</keyword>
<name>A0A0T5NRR7_9RHOB</name>
<protein>
    <recommendedName>
        <fullName evidence="3">Outer membrane lipoprotein</fullName>
    </recommendedName>
</protein>
<dbReference type="OrthoDB" id="19542at2"/>
<dbReference type="PATRIC" id="fig|1641875.4.peg.1956"/>
<evidence type="ECO:0008006" key="3">
    <source>
        <dbReference type="Google" id="ProtNLM"/>
    </source>
</evidence>
<dbReference type="SUPFAM" id="SSF56935">
    <property type="entry name" value="Porins"/>
    <property type="match status" value="1"/>
</dbReference>
<gene>
    <name evidence="1" type="ORF">XM53_17285</name>
</gene>
<proteinExistence type="predicted"/>
<reference evidence="1 2" key="1">
    <citation type="submission" date="2015-04" db="EMBL/GenBank/DDBJ databases">
        <title>The draft genome sequence of Roseovarius sp.R12b.</title>
        <authorList>
            <person name="Li G."/>
            <person name="Lai Q."/>
            <person name="Shao Z."/>
            <person name="Yan P."/>
        </authorList>
    </citation>
    <scope>NUCLEOTIDE SEQUENCE [LARGE SCALE GENOMIC DNA]</scope>
    <source>
        <strain evidence="1 2">R12B</strain>
    </source>
</reference>
<organism evidence="1 2">
    <name type="scientific">Roseovarius atlanticus</name>
    <dbReference type="NCBI Taxonomy" id="1641875"/>
    <lineage>
        <taxon>Bacteria</taxon>
        <taxon>Pseudomonadati</taxon>
        <taxon>Pseudomonadota</taxon>
        <taxon>Alphaproteobacteria</taxon>
        <taxon>Rhodobacterales</taxon>
        <taxon>Roseobacteraceae</taxon>
        <taxon>Roseovarius</taxon>
    </lineage>
</organism>
<sequence length="693" mass="76611">MFGLPAVASADDLITRTTNNYGTPGGLIDMPTAEVAPDGELTTNVTYFDGFFRTTLSFQITDRLSGSFRYAGTEDITPQFSTYYDRSFDLRFRLFDETDFTPAVSVGLQDFVGTGLLSGEYIVATKSIGDRLRVTGGLGFGRFGSYASDGSFGTRTPFSFNQGGTGGQFNIDDWFQGDYAFFGGVSYQATDKLLLSAEYSSDNYDTAQSAGILKRSIPWNFAATYQVSQNTSLRAFALHGEEFGASLTFNLNPKNPSVKGGTELAPLPVAVRGPRSAEDLGWTTQPGREQAITASLEQSLQQSDLDLEGMTLNGRSAHVRIRNEKYDATSQALGRTLRSMSRELPPSVEMLHVTLIENGIPASTMSFSRTDLERLEHRPAREALAAARFTDTLRFGDYPDPFESVYPRFEWSIGPYLRTSLFDPSNPLRADIGIRAKAKYHLGSGWIVSGSLGQKVIGNLDSAVRPNNSQLPQVRSDVDRYNRTDEPFIENLTVAKYGRLWPDFYSRVTAGYLERMYAGISGEVLWKPVDSRLALGAEINYTHPRDFDQQFGLRSRVTPGGTIPEFNGHVSAYYDFGNGFHGQIDAGRYLAGDWGGTITLDREFANGWKIGAFATFTDVPASQFGEGSFDKGIRFTVPLSWLVGTPTKQKASGVLRPLTRDGGQRLEVDGRLYDTIRESHRPEVAKSWGKYWR</sequence>